<dbReference type="InterPro" id="IPR050547">
    <property type="entry name" value="DEAD_box_RNA_helicases"/>
</dbReference>
<keyword evidence="4" id="KW-0479">Metal-binding</keyword>
<sequence length="862" mass="97089">MKDKDPFSASDIASLVWAKSSPYKSLKRHMIETGCCAQVLMRKGPGQPFLKELSRLTGRSDDENIRLIGYITALHDIGKCHPVFQKSADDLPQVQRLKEAGCLASSGVRCHFRHELYSEEVLDRIWKKTQFFPRDTRDTITRVLSMHHQGKNGGSCEIERETSLWEQAQDQLEREMRQVFQVSQLPPMPDFGRGDAFALSLMGVVILSDWLASSEIFEKFAVTETPSLSDIRAAAKRTVENCGLVSGTKLTSYDDFCELWPEISREGMRPLQKECAGMDYHDTSLCLLEAPMGEGKTEAALYAVSRMMETRGKDGFYVALPTSATSNQMHARVNELFQRHGLAPSRLLHSMAWLVDAQAQHHHASLGDDDDRQSLAQWLMPLRRGLLSQYAVGTVDQAMMSVMQIKYGVLRLLGLTDKILVVDEIHAYDAYMAQIIEQLIAWCRALGIPVVLLSATLPLAKKKELLAAAGALEYEPSGDYPLVTSVRSDGTVTERSVKAFIQRRYCFTLRPVMNDREAVASLAVDKVKNGGCLCLLMDTVKGAQALYPLLKEKATPDTELIVFHARFTAERRQQIESECIAKFGRNAGANRPKKAILLCTQVVEQSLDVDFDFMMTEIAPIDLLLQRAGRVFRHDGTTRPDGCVRPQIDVLVPPKHNFAAIEKIYYHILLERTEKYLAAHNVITVPEEMRQCIEEVYSEQSHDGELQKFSEKLFSEQLQEAQAEGIILPPPKDERFFARGKDARHFFGLRDDEDSQFCALKTRLGSDSRRVALLQPELFHLARENSDRADVARQVLMQTVNLRLFDAPESEERKGVIGKNFFEGEKLLKGCLVLQLEEDNTASWGSIKIIKDDIIGIQMEGV</sequence>
<dbReference type="CDD" id="cd17930">
    <property type="entry name" value="DEXHc_cas3"/>
    <property type="match status" value="1"/>
</dbReference>
<feature type="domain" description="Helicase ATP-binding" evidence="10">
    <location>
        <begin position="277"/>
        <end position="475"/>
    </location>
</feature>
<keyword evidence="5" id="KW-0547">Nucleotide-binding</keyword>
<gene>
    <name evidence="12" type="primary">cas3</name>
    <name evidence="12" type="ORF">FYJ74_09715</name>
</gene>
<protein>
    <submittedName>
        <fullName evidence="12">CRISPR-associated helicase Cas3</fullName>
    </submittedName>
</protein>
<keyword evidence="9" id="KW-0051">Antiviral defense</keyword>
<dbReference type="Proteomes" id="UP000473699">
    <property type="component" value="Unassembled WGS sequence"/>
</dbReference>
<dbReference type="Pfam" id="PF18019">
    <property type="entry name" value="Cas3_HD"/>
    <property type="match status" value="1"/>
</dbReference>
<name>A0A6L5YF41_9BACT</name>
<evidence type="ECO:0000313" key="13">
    <source>
        <dbReference type="Proteomes" id="UP000473699"/>
    </source>
</evidence>
<comment type="similarity">
    <text evidence="2">In the central section; belongs to the CRISPR-associated helicase Cas3 family.</text>
</comment>
<dbReference type="GO" id="GO:0046872">
    <property type="term" value="F:metal ion binding"/>
    <property type="evidence" value="ECO:0007669"/>
    <property type="project" value="UniProtKB-KW"/>
</dbReference>
<reference evidence="12 13" key="1">
    <citation type="submission" date="2019-08" db="EMBL/GenBank/DDBJ databases">
        <title>In-depth cultivation of the pig gut microbiome towards novel bacterial diversity and tailored functional studies.</title>
        <authorList>
            <person name="Wylensek D."/>
            <person name="Hitch T.C.A."/>
            <person name="Clavel T."/>
        </authorList>
    </citation>
    <scope>NUCLEOTIDE SEQUENCE [LARGE SCALE GENOMIC DNA]</scope>
    <source>
        <strain evidence="12 13">SM-530-WT-4B</strain>
    </source>
</reference>
<dbReference type="GO" id="GO:0003724">
    <property type="term" value="F:RNA helicase activity"/>
    <property type="evidence" value="ECO:0007669"/>
    <property type="project" value="TreeGrafter"/>
</dbReference>
<dbReference type="GO" id="GO:0004518">
    <property type="term" value="F:nuclease activity"/>
    <property type="evidence" value="ECO:0007669"/>
    <property type="project" value="UniProtKB-KW"/>
</dbReference>
<keyword evidence="13" id="KW-1185">Reference proteome</keyword>
<evidence type="ECO:0000256" key="7">
    <source>
        <dbReference type="ARBA" id="ARBA00022806"/>
    </source>
</evidence>
<dbReference type="Pfam" id="PF00270">
    <property type="entry name" value="DEAD"/>
    <property type="match status" value="1"/>
</dbReference>
<dbReference type="Gene3D" id="3.40.50.300">
    <property type="entry name" value="P-loop containing nucleotide triphosphate hydrolases"/>
    <property type="match status" value="2"/>
</dbReference>
<dbReference type="InterPro" id="IPR054712">
    <property type="entry name" value="Cas3-like_dom"/>
</dbReference>
<comment type="caution">
    <text evidence="12">The sequence shown here is derived from an EMBL/GenBank/DDBJ whole genome shotgun (WGS) entry which is preliminary data.</text>
</comment>
<dbReference type="PANTHER" id="PTHR47963:SF9">
    <property type="entry name" value="CRISPR-ASSOCIATED ENDONUCLEASE_HELICASE CAS3"/>
    <property type="match status" value="1"/>
</dbReference>
<evidence type="ECO:0000313" key="12">
    <source>
        <dbReference type="EMBL" id="MST56307.1"/>
    </source>
</evidence>
<dbReference type="InterPro" id="IPR038257">
    <property type="entry name" value="CRISPR-assoc_Cas3_HD_sf"/>
</dbReference>
<dbReference type="PROSITE" id="PS51643">
    <property type="entry name" value="HD_CAS3"/>
    <property type="match status" value="1"/>
</dbReference>
<dbReference type="PANTHER" id="PTHR47963">
    <property type="entry name" value="DEAD-BOX ATP-DEPENDENT RNA HELICASE 47, MITOCHONDRIAL"/>
    <property type="match status" value="1"/>
</dbReference>
<evidence type="ECO:0000259" key="10">
    <source>
        <dbReference type="PROSITE" id="PS51192"/>
    </source>
</evidence>
<evidence type="ECO:0000256" key="4">
    <source>
        <dbReference type="ARBA" id="ARBA00022723"/>
    </source>
</evidence>
<dbReference type="InterPro" id="IPR014001">
    <property type="entry name" value="Helicase_ATP-bd"/>
</dbReference>
<evidence type="ECO:0000256" key="8">
    <source>
        <dbReference type="ARBA" id="ARBA00022840"/>
    </source>
</evidence>
<dbReference type="SUPFAM" id="SSF52540">
    <property type="entry name" value="P-loop containing nucleoside triphosphate hydrolases"/>
    <property type="match status" value="1"/>
</dbReference>
<dbReference type="InterPro" id="IPR006474">
    <property type="entry name" value="Helicase_Cas3_CRISPR-ass_core"/>
</dbReference>
<dbReference type="Gene3D" id="1.10.3210.30">
    <property type="match status" value="1"/>
</dbReference>
<dbReference type="NCBIfam" id="TIGR01596">
    <property type="entry name" value="cas3_HD"/>
    <property type="match status" value="1"/>
</dbReference>
<dbReference type="NCBIfam" id="TIGR01587">
    <property type="entry name" value="cas3_core"/>
    <property type="match status" value="1"/>
</dbReference>
<proteinExistence type="inferred from homology"/>
<dbReference type="InterPro" id="IPR011545">
    <property type="entry name" value="DEAD/DEAH_box_helicase_dom"/>
</dbReference>
<dbReference type="InterPro" id="IPR006483">
    <property type="entry name" value="CRISPR-assoc_Cas3_HD"/>
</dbReference>
<evidence type="ECO:0000256" key="1">
    <source>
        <dbReference type="ARBA" id="ARBA00006847"/>
    </source>
</evidence>
<comment type="similarity">
    <text evidence="1">In the N-terminal section; belongs to the CRISPR-associated nuclease Cas3-HD family.</text>
</comment>
<dbReference type="CDD" id="cd09641">
    <property type="entry name" value="Cas3''_I"/>
    <property type="match status" value="1"/>
</dbReference>
<evidence type="ECO:0000256" key="5">
    <source>
        <dbReference type="ARBA" id="ARBA00022741"/>
    </source>
</evidence>
<keyword evidence="8" id="KW-0067">ATP-binding</keyword>
<dbReference type="GO" id="GO:0005524">
    <property type="term" value="F:ATP binding"/>
    <property type="evidence" value="ECO:0007669"/>
    <property type="project" value="UniProtKB-KW"/>
</dbReference>
<dbReference type="GO" id="GO:0003723">
    <property type="term" value="F:RNA binding"/>
    <property type="evidence" value="ECO:0007669"/>
    <property type="project" value="TreeGrafter"/>
</dbReference>
<keyword evidence="3" id="KW-0540">Nuclease</keyword>
<dbReference type="GO" id="GO:0016787">
    <property type="term" value="F:hydrolase activity"/>
    <property type="evidence" value="ECO:0007669"/>
    <property type="project" value="UniProtKB-KW"/>
</dbReference>
<organism evidence="12 13">
    <name type="scientific">Pyramidobacter porci</name>
    <dbReference type="NCBI Taxonomy" id="2605789"/>
    <lineage>
        <taxon>Bacteria</taxon>
        <taxon>Thermotogati</taxon>
        <taxon>Synergistota</taxon>
        <taxon>Synergistia</taxon>
        <taxon>Synergistales</taxon>
        <taxon>Dethiosulfovibrionaceae</taxon>
        <taxon>Pyramidobacter</taxon>
    </lineage>
</organism>
<dbReference type="PROSITE" id="PS51192">
    <property type="entry name" value="HELICASE_ATP_BIND_1"/>
    <property type="match status" value="1"/>
</dbReference>
<evidence type="ECO:0000256" key="2">
    <source>
        <dbReference type="ARBA" id="ARBA00009046"/>
    </source>
</evidence>
<dbReference type="EMBL" id="VUNH01000010">
    <property type="protein sequence ID" value="MST56307.1"/>
    <property type="molecule type" value="Genomic_DNA"/>
</dbReference>
<keyword evidence="6" id="KW-0378">Hydrolase</keyword>
<evidence type="ECO:0000256" key="3">
    <source>
        <dbReference type="ARBA" id="ARBA00022722"/>
    </source>
</evidence>
<accession>A0A6L5YF41</accession>
<feature type="domain" description="HD Cas3-type" evidence="11">
    <location>
        <begin position="19"/>
        <end position="211"/>
    </location>
</feature>
<dbReference type="SMART" id="SM00487">
    <property type="entry name" value="DEXDc"/>
    <property type="match status" value="1"/>
</dbReference>
<evidence type="ECO:0000259" key="11">
    <source>
        <dbReference type="PROSITE" id="PS51643"/>
    </source>
</evidence>
<evidence type="ECO:0000256" key="9">
    <source>
        <dbReference type="ARBA" id="ARBA00023118"/>
    </source>
</evidence>
<dbReference type="AlphaFoldDB" id="A0A6L5YF41"/>
<dbReference type="Pfam" id="PF22590">
    <property type="entry name" value="Cas3-like_C_2"/>
    <property type="match status" value="1"/>
</dbReference>
<dbReference type="InterPro" id="IPR027417">
    <property type="entry name" value="P-loop_NTPase"/>
</dbReference>
<dbReference type="GO" id="GO:0051607">
    <property type="term" value="P:defense response to virus"/>
    <property type="evidence" value="ECO:0007669"/>
    <property type="project" value="UniProtKB-KW"/>
</dbReference>
<keyword evidence="7" id="KW-0347">Helicase</keyword>
<evidence type="ECO:0000256" key="6">
    <source>
        <dbReference type="ARBA" id="ARBA00022801"/>
    </source>
</evidence>